<keyword evidence="6" id="KW-0808">Transferase</keyword>
<evidence type="ECO:0000256" key="11">
    <source>
        <dbReference type="RuleBase" id="RU003560"/>
    </source>
</evidence>
<proteinExistence type="inferred from homology"/>
<dbReference type="FunFam" id="3.40.640.10:FF:000073">
    <property type="entry name" value="Probable 4-aminobutyrate aminotransferase"/>
    <property type="match status" value="1"/>
</dbReference>
<keyword evidence="7 11" id="KW-0663">Pyridoxal phosphate</keyword>
<dbReference type="InterPro" id="IPR015421">
    <property type="entry name" value="PyrdxlP-dep_Trfase_major"/>
</dbReference>
<comment type="cofactor">
    <cofactor evidence="1">
        <name>pyridoxal 5'-phosphate</name>
        <dbReference type="ChEBI" id="CHEBI:597326"/>
    </cofactor>
</comment>
<evidence type="ECO:0000256" key="3">
    <source>
        <dbReference type="ARBA" id="ARBA00012912"/>
    </source>
</evidence>
<dbReference type="GO" id="GO:0005739">
    <property type="term" value="C:mitochondrion"/>
    <property type="evidence" value="ECO:0007669"/>
    <property type="project" value="TreeGrafter"/>
</dbReference>
<dbReference type="GO" id="GO:0034386">
    <property type="term" value="F:4-aminobutyrate:2-oxoglutarate transaminase activity"/>
    <property type="evidence" value="ECO:0007669"/>
    <property type="project" value="UniProtKB-EC"/>
</dbReference>
<dbReference type="InterPro" id="IPR005814">
    <property type="entry name" value="Aminotrans_3"/>
</dbReference>
<protein>
    <recommendedName>
        <fullName evidence="4">4-aminobutyrate aminotransferase</fullName>
        <ecNumber evidence="3">2.6.1.19</ecNumber>
    </recommendedName>
    <alternativeName>
        <fullName evidence="9">GABA aminotransferase</fullName>
    </alternativeName>
    <alternativeName>
        <fullName evidence="8">Gamma-amino-N-butyrate transaminase</fullName>
    </alternativeName>
</protein>
<comment type="catalytic activity">
    <reaction evidence="10">
        <text>4-aminobutanoate + 2-oxoglutarate = succinate semialdehyde + L-glutamate</text>
        <dbReference type="Rhea" id="RHEA:23352"/>
        <dbReference type="ChEBI" id="CHEBI:16810"/>
        <dbReference type="ChEBI" id="CHEBI:29985"/>
        <dbReference type="ChEBI" id="CHEBI:57706"/>
        <dbReference type="ChEBI" id="CHEBI:59888"/>
        <dbReference type="EC" id="2.6.1.19"/>
    </reaction>
</comment>
<evidence type="ECO:0000256" key="4">
    <source>
        <dbReference type="ARBA" id="ARBA00018543"/>
    </source>
</evidence>
<dbReference type="PIRSF" id="PIRSF000521">
    <property type="entry name" value="Transaminase_4ab_Lys_Orn"/>
    <property type="match status" value="1"/>
</dbReference>
<evidence type="ECO:0000256" key="5">
    <source>
        <dbReference type="ARBA" id="ARBA00022576"/>
    </source>
</evidence>
<keyword evidence="5" id="KW-0032">Aminotransferase</keyword>
<comment type="similarity">
    <text evidence="2 11">Belongs to the class-III pyridoxal-phosphate-dependent aminotransferase family.</text>
</comment>
<dbReference type="PANTHER" id="PTHR43206:SF1">
    <property type="entry name" value="4-AMINOBUTYRATE AMINOTRANSFERASE, MITOCHONDRIAL"/>
    <property type="match status" value="1"/>
</dbReference>
<evidence type="ECO:0000256" key="6">
    <source>
        <dbReference type="ARBA" id="ARBA00022679"/>
    </source>
</evidence>
<dbReference type="Pfam" id="PF00202">
    <property type="entry name" value="Aminotran_3"/>
    <property type="match status" value="1"/>
</dbReference>
<dbReference type="GO" id="GO:0030170">
    <property type="term" value="F:pyridoxal phosphate binding"/>
    <property type="evidence" value="ECO:0007669"/>
    <property type="project" value="InterPro"/>
</dbReference>
<evidence type="ECO:0000256" key="9">
    <source>
        <dbReference type="ARBA" id="ARBA00031787"/>
    </source>
</evidence>
<dbReference type="CDD" id="cd00610">
    <property type="entry name" value="OAT_like"/>
    <property type="match status" value="1"/>
</dbReference>
<evidence type="ECO:0000313" key="13">
    <source>
        <dbReference type="EMBL" id="GHJ85648.1"/>
    </source>
</evidence>
<evidence type="ECO:0000256" key="7">
    <source>
        <dbReference type="ARBA" id="ARBA00022898"/>
    </source>
</evidence>
<evidence type="ECO:0000313" key="14">
    <source>
        <dbReference type="Proteomes" id="UP000620104"/>
    </source>
</evidence>
<dbReference type="InterPro" id="IPR015424">
    <property type="entry name" value="PyrdxlP-dep_Trfase"/>
</dbReference>
<dbReference type="Gene3D" id="3.40.640.10">
    <property type="entry name" value="Type I PLP-dependent aspartate aminotransferase-like (Major domain)"/>
    <property type="match status" value="1"/>
</dbReference>
<dbReference type="EMBL" id="BLZA01000013">
    <property type="protein sequence ID" value="GHJ85648.1"/>
    <property type="molecule type" value="Genomic_DNA"/>
</dbReference>
<organism evidence="13 14">
    <name type="scientific">Naganishia liquefaciens</name>
    <dbReference type="NCBI Taxonomy" id="104408"/>
    <lineage>
        <taxon>Eukaryota</taxon>
        <taxon>Fungi</taxon>
        <taxon>Dikarya</taxon>
        <taxon>Basidiomycota</taxon>
        <taxon>Agaricomycotina</taxon>
        <taxon>Tremellomycetes</taxon>
        <taxon>Filobasidiales</taxon>
        <taxon>Filobasidiaceae</taxon>
        <taxon>Naganishia</taxon>
    </lineage>
</organism>
<dbReference type="Gene3D" id="3.90.1150.10">
    <property type="entry name" value="Aspartate Aminotransferase, domain 1"/>
    <property type="match status" value="1"/>
</dbReference>
<accession>A0A8H3TR62</accession>
<dbReference type="PROSITE" id="PS00600">
    <property type="entry name" value="AA_TRANSFER_CLASS_3"/>
    <property type="match status" value="1"/>
</dbReference>
<dbReference type="InterPro" id="IPR015422">
    <property type="entry name" value="PyrdxlP-dep_Trfase_small"/>
</dbReference>
<dbReference type="GO" id="GO:0009450">
    <property type="term" value="P:gamma-aminobutyric acid catabolic process"/>
    <property type="evidence" value="ECO:0007669"/>
    <property type="project" value="TreeGrafter"/>
</dbReference>
<evidence type="ECO:0000256" key="8">
    <source>
        <dbReference type="ARBA" id="ARBA00030204"/>
    </source>
</evidence>
<dbReference type="Proteomes" id="UP000620104">
    <property type="component" value="Unassembled WGS sequence"/>
</dbReference>
<evidence type="ECO:0000256" key="10">
    <source>
        <dbReference type="ARBA" id="ARBA00048021"/>
    </source>
</evidence>
<evidence type="ECO:0000256" key="12">
    <source>
        <dbReference type="SAM" id="MobiDB-lite"/>
    </source>
</evidence>
<name>A0A8H3TR62_9TREE</name>
<dbReference type="EC" id="2.6.1.19" evidence="3"/>
<evidence type="ECO:0000256" key="1">
    <source>
        <dbReference type="ARBA" id="ARBA00001933"/>
    </source>
</evidence>
<dbReference type="InterPro" id="IPR004631">
    <property type="entry name" value="4NH2But_aminotransferase_euk"/>
</dbReference>
<reference evidence="13" key="1">
    <citation type="submission" date="2020-07" db="EMBL/GenBank/DDBJ databases">
        <title>Draft Genome Sequence of a Deep-Sea Yeast, Naganishia (Cryptococcus) liquefaciens strain N6.</title>
        <authorList>
            <person name="Han Y.W."/>
            <person name="Kajitani R."/>
            <person name="Morimoto H."/>
            <person name="Parhat M."/>
            <person name="Tsubouchi H."/>
            <person name="Bakenova O."/>
            <person name="Ogata M."/>
            <person name="Argunhan B."/>
            <person name="Aoki R."/>
            <person name="Kajiwara S."/>
            <person name="Itoh T."/>
            <person name="Iwasaki H."/>
        </authorList>
    </citation>
    <scope>NUCLEOTIDE SEQUENCE</scope>
    <source>
        <strain evidence="13">N6</strain>
    </source>
</reference>
<evidence type="ECO:0000256" key="2">
    <source>
        <dbReference type="ARBA" id="ARBA00008954"/>
    </source>
</evidence>
<dbReference type="AlphaFoldDB" id="A0A8H3TR62"/>
<feature type="region of interest" description="Disordered" evidence="12">
    <location>
        <begin position="35"/>
        <end position="55"/>
    </location>
</feature>
<dbReference type="PANTHER" id="PTHR43206">
    <property type="entry name" value="AMINOTRANSFERASE"/>
    <property type="match status" value="1"/>
</dbReference>
<comment type="caution">
    <text evidence="13">The sequence shown here is derived from an EMBL/GenBank/DDBJ whole genome shotgun (WGS) entry which is preliminary data.</text>
</comment>
<gene>
    <name evidence="13" type="ORF">NliqN6_2050</name>
</gene>
<keyword evidence="14" id="KW-1185">Reference proteome</keyword>
<dbReference type="NCBIfam" id="TIGR00699">
    <property type="entry name" value="GABAtrns_euk"/>
    <property type="match status" value="1"/>
</dbReference>
<dbReference type="OrthoDB" id="10260828at2759"/>
<dbReference type="SUPFAM" id="SSF53383">
    <property type="entry name" value="PLP-dependent transferases"/>
    <property type="match status" value="1"/>
</dbReference>
<sequence length="496" mass="54957">MLPSLRLGPVRASRIVPLATRRRFSSLDLFPDEPKKTSVHTDAVPGPKSKQISSRIDHIQDPRTHVMVVDYGASNGNFIVDADSNTLLDVFAQISSIALGYNPPPLLDLARSDDFVRAAINRPALGSFPPVKWAEWLEGGMLTVKPKGLQHLVTTLCGSSANETAFKAACMAYRARERGPGANFTKEEMESCMENKAPGSPNLSILSFQYGFHGRLFGSLSATRSKAIHKVDVPAFDWPAAPFPNIKYPLEENEAHNKAEEIRCLKAYEKILIDSKSTKPVAAVIIEPILSEGGDKHASPAFFRALRLIAKEHGVFFIVDEVQTGVGATGTFWAHEKWGLKEGEQPDFVTFSKKMQAAGVFHNLETRPNAPYRNYNTWMGDPMRAIQAKKMLEVIKSHNLVEHTRKTGDMLYSRLEDLFSGHPNVKALRGKNNGTFIAWDFSTPAERDRFLTRMRANGVQMGGCGDMSVRLRPTLTFGPSHAEILLEAIEKSLTEL</sequence>
<dbReference type="InterPro" id="IPR049704">
    <property type="entry name" value="Aminotrans_3_PPA_site"/>
</dbReference>